<dbReference type="PANTHER" id="PTHR43800:SF1">
    <property type="entry name" value="PEPTIDYL-LYSINE N-ACETYLTRANSFERASE YJAB"/>
    <property type="match status" value="1"/>
</dbReference>
<evidence type="ECO:0000259" key="3">
    <source>
        <dbReference type="PROSITE" id="PS51186"/>
    </source>
</evidence>
<dbReference type="PANTHER" id="PTHR43800">
    <property type="entry name" value="PEPTIDYL-LYSINE N-ACETYLTRANSFERASE YJAB"/>
    <property type="match status" value="1"/>
</dbReference>
<dbReference type="PROSITE" id="PS51186">
    <property type="entry name" value="GNAT"/>
    <property type="match status" value="1"/>
</dbReference>
<accession>A0A0D1BRB4</accession>
<dbReference type="Proteomes" id="UP000032250">
    <property type="component" value="Unassembled WGS sequence"/>
</dbReference>
<dbReference type="GO" id="GO:0016747">
    <property type="term" value="F:acyltransferase activity, transferring groups other than amino-acyl groups"/>
    <property type="evidence" value="ECO:0007669"/>
    <property type="project" value="InterPro"/>
</dbReference>
<reference evidence="4 5" key="1">
    <citation type="submission" date="2014-06" db="EMBL/GenBank/DDBJ databases">
        <title>Genome characterization of distinct group I Clostridium botulinum lineages.</title>
        <authorList>
            <person name="Giordani F."/>
            <person name="Anselmo A."/>
            <person name="Fillo S."/>
            <person name="Palozzi A.M."/>
            <person name="Fortunato A."/>
            <person name="Gentile B."/>
            <person name="Ciammaruconi A."/>
            <person name="Anniballi F."/>
            <person name="De Medici D."/>
            <person name="Lista F."/>
        </authorList>
    </citation>
    <scope>NUCLEOTIDE SEQUENCE [LARGE SCALE GENOMIC DNA]</scope>
    <source>
        <strain evidence="4 5">B2 450</strain>
    </source>
</reference>
<dbReference type="RefSeq" id="WP_003489072.1">
    <property type="nucleotide sequence ID" value="NZ_JXSU01000007.1"/>
</dbReference>
<evidence type="ECO:0000313" key="5">
    <source>
        <dbReference type="Proteomes" id="UP000032250"/>
    </source>
</evidence>
<keyword evidence="1 4" id="KW-0808">Transferase</keyword>
<evidence type="ECO:0000313" key="4">
    <source>
        <dbReference type="EMBL" id="KIS22850.1"/>
    </source>
</evidence>
<sequence length="148" mass="16965">MIKIENLNNINRDDMDNILNVWESSVRATHTFLKEEDIISIKPQVKEGVDYVSKLLCVRDEKGAIQAFMGVHQSKIEMLFVDSNSRGNGIGKKLINYAINVLNAKFVDVNEQNTQGVGFYKHMGFDTFKRSEFDDHGNPFPILHMKFL</sequence>
<dbReference type="InterPro" id="IPR000182">
    <property type="entry name" value="GNAT_dom"/>
</dbReference>
<dbReference type="SUPFAM" id="SSF55729">
    <property type="entry name" value="Acyl-CoA N-acyltransferases (Nat)"/>
    <property type="match status" value="1"/>
</dbReference>
<evidence type="ECO:0000256" key="2">
    <source>
        <dbReference type="ARBA" id="ARBA00023315"/>
    </source>
</evidence>
<evidence type="ECO:0000256" key="1">
    <source>
        <dbReference type="ARBA" id="ARBA00022679"/>
    </source>
</evidence>
<feature type="domain" description="N-acetyltransferase" evidence="3">
    <location>
        <begin position="5"/>
        <end position="148"/>
    </location>
</feature>
<comment type="caution">
    <text evidence="4">The sequence shown here is derived from an EMBL/GenBank/DDBJ whole genome shotgun (WGS) entry which is preliminary data.</text>
</comment>
<dbReference type="PATRIC" id="fig|1379739.3.peg.1196"/>
<dbReference type="CDD" id="cd04301">
    <property type="entry name" value="NAT_SF"/>
    <property type="match status" value="1"/>
</dbReference>
<keyword evidence="2" id="KW-0012">Acyltransferase</keyword>
<dbReference type="Gene3D" id="3.40.630.30">
    <property type="match status" value="1"/>
</dbReference>
<protein>
    <submittedName>
        <fullName evidence="4">Acetyltransferase</fullName>
    </submittedName>
</protein>
<name>A0A0D1BRB4_CLOBO</name>
<dbReference type="EMBL" id="JXSU01000007">
    <property type="protein sequence ID" value="KIS22850.1"/>
    <property type="molecule type" value="Genomic_DNA"/>
</dbReference>
<dbReference type="Pfam" id="PF13673">
    <property type="entry name" value="Acetyltransf_10"/>
    <property type="match status" value="1"/>
</dbReference>
<dbReference type="InterPro" id="IPR016181">
    <property type="entry name" value="Acyl_CoA_acyltransferase"/>
</dbReference>
<dbReference type="OrthoDB" id="88131at2"/>
<proteinExistence type="predicted"/>
<organism evidence="4 5">
    <name type="scientific">Clostridium botulinum B2 450</name>
    <dbReference type="NCBI Taxonomy" id="1379739"/>
    <lineage>
        <taxon>Bacteria</taxon>
        <taxon>Bacillati</taxon>
        <taxon>Bacillota</taxon>
        <taxon>Clostridia</taxon>
        <taxon>Eubacteriales</taxon>
        <taxon>Clostridiaceae</taxon>
        <taxon>Clostridium</taxon>
    </lineage>
</organism>
<dbReference type="HOGENOM" id="CLU_013985_21_0_9"/>
<gene>
    <name evidence="4" type="ORF">N495_04385</name>
</gene>
<dbReference type="AlphaFoldDB" id="A0A0D1BRB4"/>